<feature type="region of interest" description="Disordered" evidence="1">
    <location>
        <begin position="48"/>
        <end position="88"/>
    </location>
</feature>
<evidence type="ECO:0000256" key="1">
    <source>
        <dbReference type="SAM" id="MobiDB-lite"/>
    </source>
</evidence>
<sequence>MSQRGHTLGELGAGLRRTIAFTKLLGNTQRQLGARRPPFEHIYPLMQHSGTRPIEPGRRNGLNMTSLPRAAARSIHFPSSSPKFGRRL</sequence>
<dbReference type="RefSeq" id="XP_033579267.1">
    <property type="nucleotide sequence ID" value="XM_033713827.1"/>
</dbReference>
<dbReference type="GeneID" id="54454720"/>
<reference evidence="4" key="2">
    <citation type="submission" date="2020-04" db="EMBL/GenBank/DDBJ databases">
        <authorList>
            <consortium name="NCBI Genome Project"/>
        </authorList>
    </citation>
    <scope>NUCLEOTIDE SEQUENCE</scope>
    <source>
        <strain evidence="4">CBS 304.34</strain>
    </source>
</reference>
<reference evidence="4" key="3">
    <citation type="submission" date="2025-04" db="UniProtKB">
        <authorList>
            <consortium name="RefSeq"/>
        </authorList>
    </citation>
    <scope>IDENTIFICATION</scope>
    <source>
        <strain evidence="4">CBS 304.34</strain>
    </source>
</reference>
<organism evidence="2">
    <name type="scientific">Mytilinidion resinicola</name>
    <dbReference type="NCBI Taxonomy" id="574789"/>
    <lineage>
        <taxon>Eukaryota</taxon>
        <taxon>Fungi</taxon>
        <taxon>Dikarya</taxon>
        <taxon>Ascomycota</taxon>
        <taxon>Pezizomycotina</taxon>
        <taxon>Dothideomycetes</taxon>
        <taxon>Pleosporomycetidae</taxon>
        <taxon>Mytilinidiales</taxon>
        <taxon>Mytilinidiaceae</taxon>
        <taxon>Mytilinidion</taxon>
    </lineage>
</organism>
<evidence type="ECO:0000313" key="4">
    <source>
        <dbReference type="RefSeq" id="XP_033579267.1"/>
    </source>
</evidence>
<evidence type="ECO:0000313" key="2">
    <source>
        <dbReference type="EMBL" id="KAF2812303.1"/>
    </source>
</evidence>
<accession>A0A6A6YV93</accession>
<gene>
    <name evidence="2 4" type="ORF">BDZ99DRAFT_264473</name>
</gene>
<evidence type="ECO:0000313" key="3">
    <source>
        <dbReference type="Proteomes" id="UP000504636"/>
    </source>
</evidence>
<dbReference type="Proteomes" id="UP000504636">
    <property type="component" value="Unplaced"/>
</dbReference>
<dbReference type="EMBL" id="MU003697">
    <property type="protein sequence ID" value="KAF2812303.1"/>
    <property type="molecule type" value="Genomic_DNA"/>
</dbReference>
<reference evidence="2 4" key="1">
    <citation type="journal article" date="2020" name="Stud. Mycol.">
        <title>101 Dothideomycetes genomes: a test case for predicting lifestyles and emergence of pathogens.</title>
        <authorList>
            <person name="Haridas S."/>
            <person name="Albert R."/>
            <person name="Binder M."/>
            <person name="Bloem J."/>
            <person name="Labutti K."/>
            <person name="Salamov A."/>
            <person name="Andreopoulos B."/>
            <person name="Baker S."/>
            <person name="Barry K."/>
            <person name="Bills G."/>
            <person name="Bluhm B."/>
            <person name="Cannon C."/>
            <person name="Castanera R."/>
            <person name="Culley D."/>
            <person name="Daum C."/>
            <person name="Ezra D."/>
            <person name="Gonzalez J."/>
            <person name="Henrissat B."/>
            <person name="Kuo A."/>
            <person name="Liang C."/>
            <person name="Lipzen A."/>
            <person name="Lutzoni F."/>
            <person name="Magnuson J."/>
            <person name="Mondo S."/>
            <person name="Nolan M."/>
            <person name="Ohm R."/>
            <person name="Pangilinan J."/>
            <person name="Park H.-J."/>
            <person name="Ramirez L."/>
            <person name="Alfaro M."/>
            <person name="Sun H."/>
            <person name="Tritt A."/>
            <person name="Yoshinaga Y."/>
            <person name="Zwiers L.-H."/>
            <person name="Turgeon B."/>
            <person name="Goodwin S."/>
            <person name="Spatafora J."/>
            <person name="Crous P."/>
            <person name="Grigoriev I."/>
        </authorList>
    </citation>
    <scope>NUCLEOTIDE SEQUENCE</scope>
    <source>
        <strain evidence="2 4">CBS 304.34</strain>
    </source>
</reference>
<dbReference type="AlphaFoldDB" id="A0A6A6YV93"/>
<keyword evidence="3" id="KW-1185">Reference proteome</keyword>
<protein>
    <submittedName>
        <fullName evidence="2 4">Uncharacterized protein</fullName>
    </submittedName>
</protein>
<proteinExistence type="predicted"/>
<name>A0A6A6YV93_9PEZI</name>